<dbReference type="Proteomes" id="UP000199184">
    <property type="component" value="Unassembled WGS sequence"/>
</dbReference>
<keyword evidence="2" id="KW-1185">Reference proteome</keyword>
<evidence type="ECO:0000313" key="2">
    <source>
        <dbReference type="Proteomes" id="UP000199184"/>
    </source>
</evidence>
<protein>
    <submittedName>
        <fullName evidence="1">Uncharacterized protein</fullName>
    </submittedName>
</protein>
<dbReference type="AlphaFoldDB" id="A0A1C3XVR5"/>
<sequence>MRNRYAPRLVIAQNREAVAYMGIRTPRECPRIQSLTIQAAKPNINILCPCRHTPVAGVDLN</sequence>
<accession>A0A1C3XVR5</accession>
<gene>
    <name evidence="1" type="ORF">GA0061098_10762</name>
</gene>
<reference evidence="2" key="1">
    <citation type="submission" date="2016-08" db="EMBL/GenBank/DDBJ databases">
        <authorList>
            <person name="Varghese N."/>
            <person name="Submissions Spin"/>
        </authorList>
    </citation>
    <scope>NUCLEOTIDE SEQUENCE [LARGE SCALE GENOMIC DNA]</scope>
    <source>
        <strain evidence="2">ERR11</strain>
    </source>
</reference>
<organism evidence="1 2">
    <name type="scientific">Bradyrhizobium shewense</name>
    <dbReference type="NCBI Taxonomy" id="1761772"/>
    <lineage>
        <taxon>Bacteria</taxon>
        <taxon>Pseudomonadati</taxon>
        <taxon>Pseudomonadota</taxon>
        <taxon>Alphaproteobacteria</taxon>
        <taxon>Hyphomicrobiales</taxon>
        <taxon>Nitrobacteraceae</taxon>
        <taxon>Bradyrhizobium</taxon>
    </lineage>
</organism>
<evidence type="ECO:0000313" key="1">
    <source>
        <dbReference type="EMBL" id="SCB56106.1"/>
    </source>
</evidence>
<name>A0A1C3XVR5_9BRAD</name>
<proteinExistence type="predicted"/>
<dbReference type="EMBL" id="FMAI01000076">
    <property type="protein sequence ID" value="SCB56106.1"/>
    <property type="molecule type" value="Genomic_DNA"/>
</dbReference>